<protein>
    <submittedName>
        <fullName evidence="2">Uncharacterized protein</fullName>
    </submittedName>
</protein>
<keyword evidence="2" id="KW-0614">Plasmid</keyword>
<name>A0A0K2B638_STRA7</name>
<organism evidence="2 3">
    <name type="scientific">Streptomyces ambofaciens (strain ATCC 23877 / 3486 / DSM 40053 / JCM 4204 / NBRC 12836 / NRRL B-2516)</name>
    <dbReference type="NCBI Taxonomy" id="278992"/>
    <lineage>
        <taxon>Bacteria</taxon>
        <taxon>Bacillati</taxon>
        <taxon>Actinomycetota</taxon>
        <taxon>Actinomycetes</taxon>
        <taxon>Kitasatosporales</taxon>
        <taxon>Streptomycetaceae</taxon>
        <taxon>Streptomyces</taxon>
    </lineage>
</organism>
<dbReference type="RefSeq" id="WP_053143234.1">
    <property type="nucleotide sequence ID" value="NZ_CP012383.1"/>
</dbReference>
<feature type="region of interest" description="Disordered" evidence="1">
    <location>
        <begin position="163"/>
        <end position="184"/>
    </location>
</feature>
<evidence type="ECO:0000313" key="3">
    <source>
        <dbReference type="Proteomes" id="UP000061018"/>
    </source>
</evidence>
<gene>
    <name evidence="2" type="ORF">SAM23877_p025</name>
</gene>
<reference evidence="3" key="1">
    <citation type="journal article" date="2015" name="J. Biotechnol.">
        <title>Complete genome sequence of Streptomyces ambofaciens ATCC 23877, the spiramycin producer.</title>
        <authorList>
            <person name="Thibessard A."/>
            <person name="Haas D."/>
            <person name="Gerbaud C."/>
            <person name="Aigle B."/>
            <person name="Lautru S."/>
            <person name="Pernodet J.L."/>
            <person name="Leblond P."/>
        </authorList>
    </citation>
    <scope>NUCLEOTIDE SEQUENCE [LARGE SCALE GENOMIC DNA]</scope>
    <source>
        <strain evidence="3">ATCC 23877 / 3486 / DSM 40053 / JCM 4204 / NBRC 12836 / NRRL B-2516</strain>
        <plasmid evidence="3">pSAM1</plasmid>
    </source>
</reference>
<proteinExistence type="predicted"/>
<evidence type="ECO:0000256" key="1">
    <source>
        <dbReference type="SAM" id="MobiDB-lite"/>
    </source>
</evidence>
<dbReference type="EMBL" id="CP012383">
    <property type="protein sequence ID" value="AKZ60734.1"/>
    <property type="molecule type" value="Genomic_DNA"/>
</dbReference>
<sequence length="184" mass="19614">MTDQTTADTREHLRLLALSLATGSALVEPSVFDAAIDAHRAAVLREVEAALSERAKRLTGEFNDSDILHEDGPAATVATWKRAAELARRMADETAATETQVAVPVQHAPGKAIRCPDCRTKGYTVCQDEPAVTVHACPGADDNGFSPCCKRPPFEFRGERLTRDPDKVTCTGPAAGARQDGSAS</sequence>
<accession>A0A0K2B638</accession>
<evidence type="ECO:0000313" key="2">
    <source>
        <dbReference type="EMBL" id="AKZ60734.1"/>
    </source>
</evidence>
<dbReference type="KEGG" id="samb:SAM23877_p025"/>
<geneLocation type="plasmid" evidence="2 3">
    <name>pSAM1</name>
</geneLocation>
<dbReference type="Proteomes" id="UP000061018">
    <property type="component" value="Plasmid pSAM1"/>
</dbReference>
<dbReference type="AlphaFoldDB" id="A0A0K2B638"/>